<dbReference type="Proteomes" id="UP000676246">
    <property type="component" value="Unassembled WGS sequence"/>
</dbReference>
<comment type="caution">
    <text evidence="2">The sequence shown here is derived from an EMBL/GenBank/DDBJ whole genome shotgun (WGS) entry which is preliminary data.</text>
</comment>
<keyword evidence="3" id="KW-1185">Reference proteome</keyword>
<organism evidence="2 3">
    <name type="scientific">Ideonella alba</name>
    <dbReference type="NCBI Taxonomy" id="2824118"/>
    <lineage>
        <taxon>Bacteria</taxon>
        <taxon>Pseudomonadati</taxon>
        <taxon>Pseudomonadota</taxon>
        <taxon>Betaproteobacteria</taxon>
        <taxon>Burkholderiales</taxon>
        <taxon>Sphaerotilaceae</taxon>
        <taxon>Ideonella</taxon>
    </lineage>
</organism>
<gene>
    <name evidence="2" type="ORF">KAK03_02870</name>
</gene>
<sequence length="115" mass="12498">MPDAAVRFEICINDQPLATIGLEDCGVLTALVSRVRRSPARITEAHRQQPGFDEAEFLQDRCELSMSGLDSGRDLHWHWGSRALAPGDVVTVRVLPAGPCDPPQQVQTDGAGPPR</sequence>
<evidence type="ECO:0000313" key="3">
    <source>
        <dbReference type="Proteomes" id="UP000676246"/>
    </source>
</evidence>
<dbReference type="RefSeq" id="WP_210851657.1">
    <property type="nucleotide sequence ID" value="NZ_JAGQDD010000001.1"/>
</dbReference>
<evidence type="ECO:0000313" key="2">
    <source>
        <dbReference type="EMBL" id="MBQ0929412.1"/>
    </source>
</evidence>
<name>A0A940YB00_9BURK</name>
<reference evidence="2 3" key="1">
    <citation type="submission" date="2021-04" db="EMBL/GenBank/DDBJ databases">
        <title>The genome sequence of Ideonella sp. 3Y2.</title>
        <authorList>
            <person name="Liu Y."/>
        </authorList>
    </citation>
    <scope>NUCLEOTIDE SEQUENCE [LARGE SCALE GENOMIC DNA]</scope>
    <source>
        <strain evidence="2 3">3Y2</strain>
    </source>
</reference>
<feature type="region of interest" description="Disordered" evidence="1">
    <location>
        <begin position="96"/>
        <end position="115"/>
    </location>
</feature>
<evidence type="ECO:0000256" key="1">
    <source>
        <dbReference type="SAM" id="MobiDB-lite"/>
    </source>
</evidence>
<protein>
    <submittedName>
        <fullName evidence="2">Uncharacterized protein</fullName>
    </submittedName>
</protein>
<proteinExistence type="predicted"/>
<dbReference type="EMBL" id="JAGQDD010000001">
    <property type="protein sequence ID" value="MBQ0929412.1"/>
    <property type="molecule type" value="Genomic_DNA"/>
</dbReference>
<accession>A0A940YB00</accession>
<dbReference type="AlphaFoldDB" id="A0A940YB00"/>